<evidence type="ECO:0000256" key="6">
    <source>
        <dbReference type="ARBA" id="ARBA00093785"/>
    </source>
</evidence>
<gene>
    <name evidence="8" type="ORF">PB01_04795</name>
</gene>
<name>A0A5J6SKI1_9BACI</name>
<sequence>MIRNSLMAWRNATELLVRILDMREEDKRDAVIEQMEKLLDERDTLQPSIQAPFTNEEEAFGKELLPLEAALQEKMKLFMNDIRLNITEQQKKKVSVHAYMDPYAQVYRDGTFYDKKN</sequence>
<dbReference type="RefSeq" id="WP_225986170.1">
    <property type="nucleotide sequence ID" value="NZ_CP031223.1"/>
</dbReference>
<evidence type="ECO:0000256" key="3">
    <source>
        <dbReference type="ARBA" id="ARBA00022795"/>
    </source>
</evidence>
<accession>A0A5J6SKI1</accession>
<keyword evidence="4" id="KW-0143">Chaperone</keyword>
<comment type="subcellular location">
    <subcellularLocation>
        <location evidence="1">Cytoplasm</location>
        <location evidence="1">Cytosol</location>
    </subcellularLocation>
</comment>
<evidence type="ECO:0000256" key="7">
    <source>
        <dbReference type="ARBA" id="ARBA00093797"/>
    </source>
</evidence>
<evidence type="ECO:0000256" key="1">
    <source>
        <dbReference type="ARBA" id="ARBA00004514"/>
    </source>
</evidence>
<dbReference type="Proteomes" id="UP000325517">
    <property type="component" value="Chromosome"/>
</dbReference>
<evidence type="ECO:0000313" key="8">
    <source>
        <dbReference type="EMBL" id="QFF98192.1"/>
    </source>
</evidence>
<keyword evidence="9" id="KW-1185">Reference proteome</keyword>
<protein>
    <recommendedName>
        <fullName evidence="7">Flagellar protein FliT</fullName>
    </recommendedName>
</protein>
<evidence type="ECO:0000256" key="4">
    <source>
        <dbReference type="ARBA" id="ARBA00023186"/>
    </source>
</evidence>
<keyword evidence="3" id="KW-1005">Bacterial flagellum biogenesis</keyword>
<dbReference type="Pfam" id="PF05400">
    <property type="entry name" value="FliT"/>
    <property type="match status" value="1"/>
</dbReference>
<dbReference type="AlphaFoldDB" id="A0A5J6SKI1"/>
<organism evidence="8 9">
    <name type="scientific">Psychrobacillus glaciei</name>
    <dbReference type="NCBI Taxonomy" id="2283160"/>
    <lineage>
        <taxon>Bacteria</taxon>
        <taxon>Bacillati</taxon>
        <taxon>Bacillota</taxon>
        <taxon>Bacilli</taxon>
        <taxon>Bacillales</taxon>
        <taxon>Bacillaceae</taxon>
        <taxon>Psychrobacillus</taxon>
    </lineage>
</organism>
<evidence type="ECO:0000256" key="5">
    <source>
        <dbReference type="ARBA" id="ARBA00093765"/>
    </source>
</evidence>
<reference evidence="8 9" key="1">
    <citation type="submission" date="2018-07" db="EMBL/GenBank/DDBJ databases">
        <title>Complete genome sequence of Psychrobacillus sp. PB01, isolated from iceberg, and comparative genome analysis of Psychrobacillus strains.</title>
        <authorList>
            <person name="Lee P.C."/>
        </authorList>
    </citation>
    <scope>NUCLEOTIDE SEQUENCE [LARGE SCALE GENOMIC DNA]</scope>
    <source>
        <strain evidence="8 9">PB01</strain>
    </source>
</reference>
<dbReference type="EMBL" id="CP031223">
    <property type="protein sequence ID" value="QFF98192.1"/>
    <property type="molecule type" value="Genomic_DNA"/>
</dbReference>
<evidence type="ECO:0000256" key="2">
    <source>
        <dbReference type="ARBA" id="ARBA00022490"/>
    </source>
</evidence>
<keyword evidence="2" id="KW-0963">Cytoplasm</keyword>
<dbReference type="InterPro" id="IPR008622">
    <property type="entry name" value="FliT"/>
</dbReference>
<dbReference type="KEGG" id="psyo:PB01_04795"/>
<proteinExistence type="inferred from homology"/>
<evidence type="ECO:0000313" key="9">
    <source>
        <dbReference type="Proteomes" id="UP000325517"/>
    </source>
</evidence>
<comment type="similarity">
    <text evidence="6">Belongs to the bacillales FliT family.</text>
</comment>
<comment type="function">
    <text evidence="5">May act as an export chaperone for the filament capping protein FliD.</text>
</comment>